<dbReference type="EMBL" id="JAGIOC010000001">
    <property type="protein sequence ID" value="MBP2410856.1"/>
    <property type="molecule type" value="Genomic_DNA"/>
</dbReference>
<dbReference type="RefSeq" id="WP_209895090.1">
    <property type="nucleotide sequence ID" value="NZ_BAAAJV010000008.1"/>
</dbReference>
<reference evidence="2 3" key="1">
    <citation type="submission" date="2021-03" db="EMBL/GenBank/DDBJ databases">
        <title>Sequencing the genomes of 1000 actinobacteria strains.</title>
        <authorList>
            <person name="Klenk H.-P."/>
        </authorList>
    </citation>
    <scope>NUCLEOTIDE SEQUENCE [LARGE SCALE GENOMIC DNA]</scope>
    <source>
        <strain evidence="2 3">DSM 14564</strain>
    </source>
</reference>
<keyword evidence="1" id="KW-1133">Transmembrane helix</keyword>
<comment type="caution">
    <text evidence="2">The sequence shown here is derived from an EMBL/GenBank/DDBJ whole genome shotgun (WGS) entry which is preliminary data.</text>
</comment>
<dbReference type="Proteomes" id="UP000698222">
    <property type="component" value="Unassembled WGS sequence"/>
</dbReference>
<evidence type="ECO:0000256" key="1">
    <source>
        <dbReference type="SAM" id="Phobius"/>
    </source>
</evidence>
<protein>
    <submittedName>
        <fullName evidence="2">Uncharacterized protein</fullName>
    </submittedName>
</protein>
<accession>A0ABS4YPY8</accession>
<name>A0ABS4YPY8_9MICO</name>
<keyword evidence="1" id="KW-0472">Membrane</keyword>
<evidence type="ECO:0000313" key="3">
    <source>
        <dbReference type="Proteomes" id="UP000698222"/>
    </source>
</evidence>
<proteinExistence type="predicted"/>
<evidence type="ECO:0000313" key="2">
    <source>
        <dbReference type="EMBL" id="MBP2410856.1"/>
    </source>
</evidence>
<feature type="transmembrane region" description="Helical" evidence="1">
    <location>
        <begin position="152"/>
        <end position="173"/>
    </location>
</feature>
<sequence>MMTTPPPPRHLPRGTSAASGGLLAGRRAARIRAIANSSQLPQERALADSMVMTAWLTAAQRARYAVSLRAGSQVEDFMERLADERRVVLEEGADPVEDELASAAEAERAARQLPLRVLEGALLLLALVLAITLVVLGLRADGLSRSSLPPSAGPFLIGVAVLVIIAAVVGTVASRRRDRSLLGWAVDRPGQLGRGLPMRRPLQGASAGPAILSSLGPAVLVGLGIIAICVGAAVLLITLLSPDAATMTTAALWSLGGGVLALLLAVLAVQLRGRRLEQIVRRERAAEWFGDLRPTREADVDADEA</sequence>
<organism evidence="2 3">
    <name type="scientific">Brachybacterium fresconis</name>
    <dbReference type="NCBI Taxonomy" id="173363"/>
    <lineage>
        <taxon>Bacteria</taxon>
        <taxon>Bacillati</taxon>
        <taxon>Actinomycetota</taxon>
        <taxon>Actinomycetes</taxon>
        <taxon>Micrococcales</taxon>
        <taxon>Dermabacteraceae</taxon>
        <taxon>Brachybacterium</taxon>
    </lineage>
</organism>
<gene>
    <name evidence="2" type="ORF">JOF44_003759</name>
</gene>
<feature type="transmembrane region" description="Helical" evidence="1">
    <location>
        <begin position="121"/>
        <end position="140"/>
    </location>
</feature>
<keyword evidence="3" id="KW-1185">Reference proteome</keyword>
<keyword evidence="1" id="KW-0812">Transmembrane</keyword>
<feature type="transmembrane region" description="Helical" evidence="1">
    <location>
        <begin position="252"/>
        <end position="271"/>
    </location>
</feature>
<feature type="transmembrane region" description="Helical" evidence="1">
    <location>
        <begin position="218"/>
        <end position="240"/>
    </location>
</feature>